<dbReference type="EMBL" id="JANHOG010001824">
    <property type="protein sequence ID" value="KAJ3531131.1"/>
    <property type="molecule type" value="Genomic_DNA"/>
</dbReference>
<organism evidence="1 2">
    <name type="scientific">Phlebia brevispora</name>
    <dbReference type="NCBI Taxonomy" id="194682"/>
    <lineage>
        <taxon>Eukaryota</taxon>
        <taxon>Fungi</taxon>
        <taxon>Dikarya</taxon>
        <taxon>Basidiomycota</taxon>
        <taxon>Agaricomycotina</taxon>
        <taxon>Agaricomycetes</taxon>
        <taxon>Polyporales</taxon>
        <taxon>Meruliaceae</taxon>
        <taxon>Phlebia</taxon>
    </lineage>
</organism>
<keyword evidence="2" id="KW-1185">Reference proteome</keyword>
<reference evidence="1" key="1">
    <citation type="submission" date="2022-07" db="EMBL/GenBank/DDBJ databases">
        <title>Genome Sequence of Phlebia brevispora.</title>
        <authorList>
            <person name="Buettner E."/>
        </authorList>
    </citation>
    <scope>NUCLEOTIDE SEQUENCE</scope>
    <source>
        <strain evidence="1">MPL23</strain>
    </source>
</reference>
<evidence type="ECO:0000313" key="1">
    <source>
        <dbReference type="EMBL" id="KAJ3531131.1"/>
    </source>
</evidence>
<proteinExistence type="predicted"/>
<sequence length="318" mass="34110">MLSHLVPFVTVSALFMQRVSAWGALGHETVGYVAMQFLAPKALSFVQSSLGSDYDESLGPAAPWADDVRDEKGYTWSAPLHFVDAEDSPPSSCSVEQTRDCGDGQCILTAIANYTVRVAETSLSSSQRQEALKFLDHFLGDVGQPLHVEAYEVGANDIDAKCSGSSTNLHAAWDTGMLTKNVDANHGSEATTYASYLISQIQSGEFESLTSSWLSCTSITEPVSSRSEAPTIESDIGNLLASAKSSATITPLECPLVWARESNAFDCSVVFPFTEGSDACTGTYYSNAIPVIDLQLAKQGYRLAAWLNVIFDGSTNLP</sequence>
<name>A0ACC1S3B3_9APHY</name>
<dbReference type="Proteomes" id="UP001148662">
    <property type="component" value="Unassembled WGS sequence"/>
</dbReference>
<gene>
    <name evidence="1" type="ORF">NM688_g7616</name>
</gene>
<comment type="caution">
    <text evidence="1">The sequence shown here is derived from an EMBL/GenBank/DDBJ whole genome shotgun (WGS) entry which is preliminary data.</text>
</comment>
<accession>A0ACC1S3B3</accession>
<evidence type="ECO:0000313" key="2">
    <source>
        <dbReference type="Proteomes" id="UP001148662"/>
    </source>
</evidence>
<protein>
    <submittedName>
        <fullName evidence="1">Uncharacterized protein</fullName>
    </submittedName>
</protein>